<keyword evidence="1" id="KW-0540">Nuclease</keyword>
<dbReference type="Proteomes" id="UP000315995">
    <property type="component" value="Chromosome"/>
</dbReference>
<sequence>MTQELRQTPLLRPARGGLYCKVGGFYIDPEEPVDTAVITHAHSDHARPGHLIYYATRESLPLLERRVWTAEQAASPDEPRPHIQPVEYGESFVLGEAKVSLHPAGHLLGSAQVRVEHERDGTSEVWVVSGDYKRGEDPTCRPFEPVECDVFITEATFALPIYRWRSTREVVSDIYDWWEENRREGRTSVLFAYSLGKAQRVLAELTRFTDRRVLLHGALVDFVDLYRDAGVEMPPTKYVTEMDTSTDFSGELVMAPPSAFASSWMKRFGDYRTAFASGWMRVRGIKRRRGYDTGFVLSDHVDWPELLQSIEDVGARRVLATHGKTEALVRYLREERGLDAWGLESAYVDGGPYA</sequence>
<dbReference type="GO" id="GO:0004521">
    <property type="term" value="F:RNA endonuclease activity"/>
    <property type="evidence" value="ECO:0007669"/>
    <property type="project" value="TreeGrafter"/>
</dbReference>
<dbReference type="EMBL" id="CP041186">
    <property type="protein sequence ID" value="QDG49527.1"/>
    <property type="molecule type" value="Genomic_DNA"/>
</dbReference>
<dbReference type="AlphaFoldDB" id="A0A4Y6PNC9"/>
<keyword evidence="2" id="KW-1185">Reference proteome</keyword>
<accession>A0A5B8Y0T9</accession>
<keyword evidence="1" id="KW-0269">Exonuclease</keyword>
<accession>A0A4Y6PNC9</accession>
<dbReference type="InterPro" id="IPR026360">
    <property type="entry name" value="Xnuc_lig_assoc"/>
</dbReference>
<name>A0A4Y6PNC9_PERCE</name>
<keyword evidence="1" id="KW-0378">Hydrolase</keyword>
<dbReference type="EC" id="3.1.-.-" evidence="1"/>
<dbReference type="SUPFAM" id="SSF56281">
    <property type="entry name" value="Metallo-hydrolase/oxidoreductase"/>
    <property type="match status" value="1"/>
</dbReference>
<organism evidence="1 2">
    <name type="scientific">Persicimonas caeni</name>
    <dbReference type="NCBI Taxonomy" id="2292766"/>
    <lineage>
        <taxon>Bacteria</taxon>
        <taxon>Deltaproteobacteria</taxon>
        <taxon>Bradymonadales</taxon>
        <taxon>Bradymonadaceae</taxon>
        <taxon>Persicimonas</taxon>
    </lineage>
</organism>
<evidence type="ECO:0000313" key="1">
    <source>
        <dbReference type="EMBL" id="QDG49527.1"/>
    </source>
</evidence>
<reference evidence="1 2" key="1">
    <citation type="submission" date="2019-06" db="EMBL/GenBank/DDBJ databases">
        <title>Persicimonas caeni gen. nov., sp. nov., a predatory bacterium isolated from solar saltern.</title>
        <authorList>
            <person name="Wang S."/>
        </authorList>
    </citation>
    <scope>NUCLEOTIDE SEQUENCE [LARGE SCALE GENOMIC DNA]</scope>
    <source>
        <strain evidence="1 2">YN101</strain>
    </source>
</reference>
<dbReference type="NCBIfam" id="TIGR04122">
    <property type="entry name" value="Xnuc_lig_assoc"/>
    <property type="match status" value="1"/>
</dbReference>
<dbReference type="InterPro" id="IPR050698">
    <property type="entry name" value="MBL"/>
</dbReference>
<dbReference type="GO" id="GO:0016874">
    <property type="term" value="F:ligase activity"/>
    <property type="evidence" value="ECO:0007669"/>
    <property type="project" value="UniProtKB-KW"/>
</dbReference>
<dbReference type="OrthoDB" id="9803916at2"/>
<evidence type="ECO:0000313" key="2">
    <source>
        <dbReference type="Proteomes" id="UP000315995"/>
    </source>
</evidence>
<proteinExistence type="predicted"/>
<dbReference type="PANTHER" id="PTHR11203">
    <property type="entry name" value="CLEAVAGE AND POLYADENYLATION SPECIFICITY FACTOR FAMILY MEMBER"/>
    <property type="match status" value="1"/>
</dbReference>
<dbReference type="GO" id="GO:0004527">
    <property type="term" value="F:exonuclease activity"/>
    <property type="evidence" value="ECO:0007669"/>
    <property type="project" value="UniProtKB-KW"/>
</dbReference>
<dbReference type="PANTHER" id="PTHR11203:SF49">
    <property type="entry name" value="BLL1145 PROTEIN"/>
    <property type="match status" value="1"/>
</dbReference>
<keyword evidence="1" id="KW-0436">Ligase</keyword>
<dbReference type="InterPro" id="IPR036866">
    <property type="entry name" value="RibonucZ/Hydroxyglut_hydro"/>
</dbReference>
<gene>
    <name evidence="1" type="ORF">FIV42_01875</name>
</gene>
<dbReference type="RefSeq" id="WP_141196024.1">
    <property type="nucleotide sequence ID" value="NZ_CP041186.1"/>
</dbReference>
<protein>
    <submittedName>
        <fullName evidence="1">Ligase-associated DNA damage response exonuclease</fullName>
        <ecNumber evidence="1">3.1.-.-</ecNumber>
    </submittedName>
</protein>
<dbReference type="Gene3D" id="3.60.15.10">
    <property type="entry name" value="Ribonuclease Z/Hydroxyacylglutathione hydrolase-like"/>
    <property type="match status" value="1"/>
</dbReference>